<dbReference type="GO" id="GO:0003677">
    <property type="term" value="F:DNA binding"/>
    <property type="evidence" value="ECO:0007669"/>
    <property type="project" value="UniProtKB-KW"/>
</dbReference>
<evidence type="ECO:0000256" key="5">
    <source>
        <dbReference type="SAM" id="MobiDB-lite"/>
    </source>
</evidence>
<dbReference type="RefSeq" id="WP_075636749.1">
    <property type="nucleotide sequence ID" value="NZ_MKIO01000041.1"/>
</dbReference>
<keyword evidence="2" id="KW-0805">Transcription regulation</keyword>
<dbReference type="STRING" id="1672749.BJF92_17640"/>
<accession>A0A1Q9AD86</accession>
<keyword evidence="3" id="KW-0238">DNA-binding</keyword>
<dbReference type="Pfam" id="PF05443">
    <property type="entry name" value="ROS_MUCR"/>
    <property type="match status" value="1"/>
</dbReference>
<evidence type="ECO:0000313" key="6">
    <source>
        <dbReference type="EMBL" id="OLP52882.1"/>
    </source>
</evidence>
<feature type="compositionally biased region" description="Pro residues" evidence="5">
    <location>
        <begin position="64"/>
        <end position="73"/>
    </location>
</feature>
<evidence type="ECO:0000256" key="2">
    <source>
        <dbReference type="ARBA" id="ARBA00023015"/>
    </source>
</evidence>
<dbReference type="InterPro" id="IPR041920">
    <property type="entry name" value="ROS/MUCR_sf"/>
</dbReference>
<dbReference type="EMBL" id="MKIO01000041">
    <property type="protein sequence ID" value="OLP52882.1"/>
    <property type="molecule type" value="Genomic_DNA"/>
</dbReference>
<dbReference type="InterPro" id="IPR008807">
    <property type="entry name" value="ROS_MUCR"/>
</dbReference>
<feature type="region of interest" description="Disordered" evidence="5">
    <location>
        <begin position="42"/>
        <end position="73"/>
    </location>
</feature>
<dbReference type="GO" id="GO:0006355">
    <property type="term" value="P:regulation of DNA-templated transcription"/>
    <property type="evidence" value="ECO:0007669"/>
    <property type="project" value="InterPro"/>
</dbReference>
<protein>
    <recommendedName>
        <fullName evidence="8">MucR family transcriptional regulator</fullName>
    </recommendedName>
</protein>
<evidence type="ECO:0008006" key="8">
    <source>
        <dbReference type="Google" id="ProtNLM"/>
    </source>
</evidence>
<evidence type="ECO:0000256" key="4">
    <source>
        <dbReference type="ARBA" id="ARBA00023163"/>
    </source>
</evidence>
<proteinExistence type="inferred from homology"/>
<dbReference type="Gene3D" id="1.10.10.1550">
    <property type="entry name" value="ROS/MUCR transcriptional regulator protein"/>
    <property type="match status" value="1"/>
</dbReference>
<sequence>MAALEQPDYANLTVQLLSVYLTGNTVSPQELPALVRATRAALSADPSEPTPTPAAAPVEEPAAAPAPPEPPVYRPAVSVEESLASRDVIISLIDGKPYRAMKQHLARNGLTPADYRARYGLPADYPVVAPAYSELRRETAKRMGLGRRGAGSDAAQAASVEGDTVTDAPEAETKPAPKARKTAAQGKTSGKAAKPAKSGRGPGRPAKAAAEPAEAPIPEAHDQEATAE</sequence>
<reference evidence="6 7" key="1">
    <citation type="submission" date="2016-09" db="EMBL/GenBank/DDBJ databases">
        <title>Rhizobium sp. nov., a novel species isolated from the rice rhizosphere.</title>
        <authorList>
            <person name="Zhao J."/>
            <person name="Zhang X."/>
        </authorList>
    </citation>
    <scope>NUCLEOTIDE SEQUENCE [LARGE SCALE GENOMIC DNA]</scope>
    <source>
        <strain evidence="6 7">MH17</strain>
    </source>
</reference>
<evidence type="ECO:0000313" key="7">
    <source>
        <dbReference type="Proteomes" id="UP000186143"/>
    </source>
</evidence>
<dbReference type="Proteomes" id="UP000186143">
    <property type="component" value="Unassembled WGS sequence"/>
</dbReference>
<dbReference type="GO" id="GO:0008270">
    <property type="term" value="F:zinc ion binding"/>
    <property type="evidence" value="ECO:0007669"/>
    <property type="project" value="InterPro"/>
</dbReference>
<evidence type="ECO:0000256" key="3">
    <source>
        <dbReference type="ARBA" id="ARBA00023125"/>
    </source>
</evidence>
<feature type="compositionally biased region" description="Basic and acidic residues" evidence="5">
    <location>
        <begin position="219"/>
        <end position="228"/>
    </location>
</feature>
<organism evidence="6 7">
    <name type="scientific">Xaviernesmea rhizosphaerae</name>
    <dbReference type="NCBI Taxonomy" id="1672749"/>
    <lineage>
        <taxon>Bacteria</taxon>
        <taxon>Pseudomonadati</taxon>
        <taxon>Pseudomonadota</taxon>
        <taxon>Alphaproteobacteria</taxon>
        <taxon>Hyphomicrobiales</taxon>
        <taxon>Rhizobiaceae</taxon>
        <taxon>Rhizobium/Agrobacterium group</taxon>
        <taxon>Xaviernesmea</taxon>
    </lineage>
</organism>
<dbReference type="AlphaFoldDB" id="A0A1Q9AD86"/>
<evidence type="ECO:0000256" key="1">
    <source>
        <dbReference type="ARBA" id="ARBA00007031"/>
    </source>
</evidence>
<keyword evidence="4" id="KW-0804">Transcription</keyword>
<comment type="similarity">
    <text evidence="1">Belongs to the ros/MucR family.</text>
</comment>
<name>A0A1Q9AD86_9HYPH</name>
<feature type="region of interest" description="Disordered" evidence="5">
    <location>
        <begin position="143"/>
        <end position="228"/>
    </location>
</feature>
<comment type="caution">
    <text evidence="6">The sequence shown here is derived from an EMBL/GenBank/DDBJ whole genome shotgun (WGS) entry which is preliminary data.</text>
</comment>
<feature type="compositionally biased region" description="Low complexity" evidence="5">
    <location>
        <begin position="205"/>
        <end position="218"/>
    </location>
</feature>
<gene>
    <name evidence="6" type="ORF">BJF92_17640</name>
</gene>
<dbReference type="OrthoDB" id="9809693at2"/>